<keyword evidence="8" id="KW-1185">Reference proteome</keyword>
<evidence type="ECO:0000313" key="7">
    <source>
        <dbReference type="Ensembl" id="ENSDCDP00010015181.1"/>
    </source>
</evidence>
<dbReference type="SUPFAM" id="SSF81321">
    <property type="entry name" value="Family A G protein-coupled receptor-like"/>
    <property type="match status" value="1"/>
</dbReference>
<evidence type="ECO:0000256" key="3">
    <source>
        <dbReference type="ARBA" id="ARBA00022989"/>
    </source>
</evidence>
<dbReference type="Ensembl" id="ENSDCDT00010016030.1">
    <property type="protein sequence ID" value="ENSDCDP00010015181.1"/>
    <property type="gene ID" value="ENSDCDG00010006972.1"/>
</dbReference>
<dbReference type="GO" id="GO:0004930">
    <property type="term" value="F:G protein-coupled receptor activity"/>
    <property type="evidence" value="ECO:0007669"/>
    <property type="project" value="InterPro"/>
</dbReference>
<reference evidence="7" key="3">
    <citation type="submission" date="2025-09" db="UniProtKB">
        <authorList>
            <consortium name="Ensembl"/>
        </authorList>
    </citation>
    <scope>IDENTIFICATION</scope>
</reference>
<dbReference type="GeneID" id="114802454"/>
<dbReference type="GO" id="GO:0016020">
    <property type="term" value="C:membrane"/>
    <property type="evidence" value="ECO:0007669"/>
    <property type="project" value="UniProtKB-SubCell"/>
</dbReference>
<evidence type="ECO:0000313" key="8">
    <source>
        <dbReference type="Proteomes" id="UP000694580"/>
    </source>
</evidence>
<feature type="transmembrane region" description="Helical" evidence="5">
    <location>
        <begin position="141"/>
        <end position="170"/>
    </location>
</feature>
<keyword evidence="2 5" id="KW-0812">Transmembrane</keyword>
<gene>
    <name evidence="7" type="primary">LOC114802454</name>
</gene>
<evidence type="ECO:0000256" key="5">
    <source>
        <dbReference type="SAM" id="Phobius"/>
    </source>
</evidence>
<evidence type="ECO:0000256" key="2">
    <source>
        <dbReference type="ARBA" id="ARBA00022692"/>
    </source>
</evidence>
<feature type="transmembrane region" description="Helical" evidence="5">
    <location>
        <begin position="58"/>
        <end position="81"/>
    </location>
</feature>
<feature type="transmembrane region" description="Helical" evidence="5">
    <location>
        <begin position="101"/>
        <end position="120"/>
    </location>
</feature>
<keyword evidence="4 5" id="KW-0472">Membrane</keyword>
<comment type="subcellular location">
    <subcellularLocation>
        <location evidence="1">Membrane</location>
    </subcellularLocation>
</comment>
<dbReference type="CDD" id="cd00637">
    <property type="entry name" value="7tm_classA_rhodopsin-like"/>
    <property type="match status" value="1"/>
</dbReference>
<keyword evidence="3 5" id="KW-1133">Transmembrane helix</keyword>
<dbReference type="InterPro" id="IPR052921">
    <property type="entry name" value="GPCR1_Superfamily_Member"/>
</dbReference>
<proteinExistence type="predicted"/>
<feature type="transmembrane region" description="Helical" evidence="5">
    <location>
        <begin position="232"/>
        <end position="256"/>
    </location>
</feature>
<reference evidence="7 8" key="1">
    <citation type="submission" date="2020-06" db="EMBL/GenBank/DDBJ databases">
        <authorList>
            <consortium name="Wellcome Sanger Institute Data Sharing"/>
        </authorList>
    </citation>
    <scope>NUCLEOTIDE SEQUENCE [LARGE SCALE GENOMIC DNA]</scope>
</reference>
<dbReference type="InterPro" id="IPR017452">
    <property type="entry name" value="GPCR_Rhodpsn_7TM"/>
</dbReference>
<reference evidence="7" key="2">
    <citation type="submission" date="2025-08" db="UniProtKB">
        <authorList>
            <consortium name="Ensembl"/>
        </authorList>
    </citation>
    <scope>IDENTIFICATION</scope>
</reference>
<dbReference type="GeneTree" id="ENSGT00940000163324"/>
<dbReference type="AlphaFoldDB" id="A0AAY4B5U9"/>
<dbReference type="FunFam" id="1.20.1070.10:FF:000096">
    <property type="entry name" value="Odorant receptor 131-2"/>
    <property type="match status" value="1"/>
</dbReference>
<name>A0AAY4B5U9_9TELE</name>
<dbReference type="Pfam" id="PF00001">
    <property type="entry name" value="7tm_1"/>
    <property type="match status" value="1"/>
</dbReference>
<organism evidence="7 8">
    <name type="scientific">Denticeps clupeoides</name>
    <name type="common">denticle herring</name>
    <dbReference type="NCBI Taxonomy" id="299321"/>
    <lineage>
        <taxon>Eukaryota</taxon>
        <taxon>Metazoa</taxon>
        <taxon>Chordata</taxon>
        <taxon>Craniata</taxon>
        <taxon>Vertebrata</taxon>
        <taxon>Euteleostomi</taxon>
        <taxon>Actinopterygii</taxon>
        <taxon>Neopterygii</taxon>
        <taxon>Teleostei</taxon>
        <taxon>Clupei</taxon>
        <taxon>Clupeiformes</taxon>
        <taxon>Denticipitoidei</taxon>
        <taxon>Denticipitidae</taxon>
        <taxon>Denticeps</taxon>
    </lineage>
</organism>
<dbReference type="InterPro" id="IPR000276">
    <property type="entry name" value="GPCR_Rhodpsn"/>
</dbReference>
<dbReference type="GO" id="GO:0005549">
    <property type="term" value="F:odorant binding"/>
    <property type="evidence" value="ECO:0007669"/>
    <property type="project" value="TreeGrafter"/>
</dbReference>
<dbReference type="PANTHER" id="PTHR26451">
    <property type="entry name" value="G_PROTEIN_RECEP_F1_2 DOMAIN-CONTAINING PROTEIN"/>
    <property type="match status" value="1"/>
</dbReference>
<accession>A0AAY4B5U9</accession>
<evidence type="ECO:0000256" key="4">
    <source>
        <dbReference type="ARBA" id="ARBA00023136"/>
    </source>
</evidence>
<dbReference type="PROSITE" id="PS50262">
    <property type="entry name" value="G_PROTEIN_RECEP_F1_2"/>
    <property type="match status" value="1"/>
</dbReference>
<dbReference type="RefSeq" id="XP_028857208.1">
    <property type="nucleotide sequence ID" value="XM_029001375.1"/>
</dbReference>
<feature type="transmembrane region" description="Helical" evidence="5">
    <location>
        <begin position="25"/>
        <end position="46"/>
    </location>
</feature>
<feature type="transmembrane region" description="Helical" evidence="5">
    <location>
        <begin position="268"/>
        <end position="288"/>
    </location>
</feature>
<dbReference type="GO" id="GO:0004984">
    <property type="term" value="F:olfactory receptor activity"/>
    <property type="evidence" value="ECO:0007669"/>
    <property type="project" value="TreeGrafter"/>
</dbReference>
<dbReference type="Gene3D" id="1.20.1070.10">
    <property type="entry name" value="Rhodopsin 7-helix transmembrane proteins"/>
    <property type="match status" value="1"/>
</dbReference>
<evidence type="ECO:0000256" key="1">
    <source>
        <dbReference type="ARBA" id="ARBA00004370"/>
    </source>
</evidence>
<evidence type="ECO:0000259" key="6">
    <source>
        <dbReference type="PROSITE" id="PS50262"/>
    </source>
</evidence>
<feature type="domain" description="G-protein coupled receptors family 1 profile" evidence="6">
    <location>
        <begin position="37"/>
        <end position="286"/>
    </location>
</feature>
<dbReference type="PANTHER" id="PTHR26451:SF886">
    <property type="entry name" value="GROWTH HORMONE SECRETAGOGUE RECEPTOR TYPE 1-LIKE-RELATED"/>
    <property type="match status" value="1"/>
</dbReference>
<dbReference type="Proteomes" id="UP000694580">
    <property type="component" value="Chromosome 13"/>
</dbReference>
<sequence length="331" mass="38016">MQNYTGYSNQTTSAFISKPLNDRFLAVQILVGVFLYLNCLMIFTFLKNEAFRTDTRYVLFAQMLFMDSALMVLTDLALMGIYFRCPIPVISCCVFSMIMDWLAIGTPFTLMAMCLERYVAICMPLRHGDISTPRTRRMGLLSIWLISTLMPVFTLISLLCLVPSSFFLSSTLCTVEMMIVQSWQHNARNILLLVYFIGMFSATIFSYVKIMKAARAASSQNKSSTNKGLRTVILHAFQLLLCLIRFICPFIEMAVIQIDFLIYVDLRYFNFVMFLIAPRCLSPLIYGLRDEKFFIVLRNHAFFGLYTFISPLCIKVKSSRVRTSSAGHDWK</sequence>
<protein>
    <recommendedName>
        <fullName evidence="6">G-protein coupled receptors family 1 profile domain-containing protein</fullName>
    </recommendedName>
</protein>
<feature type="transmembrane region" description="Helical" evidence="5">
    <location>
        <begin position="190"/>
        <end position="211"/>
    </location>
</feature>